<dbReference type="GeneID" id="54463634"/>
<feature type="site" description="Important for enzyme activity" evidence="6">
    <location>
        <position position="219"/>
    </location>
</feature>
<evidence type="ECO:0000256" key="4">
    <source>
        <dbReference type="ARBA" id="ARBA00022801"/>
    </source>
</evidence>
<dbReference type="Pfam" id="PF01088">
    <property type="entry name" value="Peptidase_C12"/>
    <property type="match status" value="1"/>
</dbReference>
<reference evidence="12" key="3">
    <citation type="submission" date="2025-04" db="UniProtKB">
        <authorList>
            <consortium name="RefSeq"/>
        </authorList>
    </citation>
    <scope>IDENTIFICATION</scope>
    <source>
        <strain evidence="12">CBS 304.34</strain>
    </source>
</reference>
<dbReference type="GO" id="GO:0016579">
    <property type="term" value="P:protein deubiquitination"/>
    <property type="evidence" value="ECO:0007669"/>
    <property type="project" value="TreeGrafter"/>
</dbReference>
<dbReference type="PRINTS" id="PR00707">
    <property type="entry name" value="UBCTHYDRLASE"/>
</dbReference>
<dbReference type="SUPFAM" id="SSF54001">
    <property type="entry name" value="Cysteine proteinases"/>
    <property type="match status" value="1"/>
</dbReference>
<proteinExistence type="inferred from homology"/>
<dbReference type="Proteomes" id="UP000504636">
    <property type="component" value="Unplaced"/>
</dbReference>
<name>A0A6A6YY39_9PEZI</name>
<evidence type="ECO:0000256" key="3">
    <source>
        <dbReference type="ARBA" id="ARBA00022786"/>
    </source>
</evidence>
<dbReference type="Gene3D" id="3.40.532.10">
    <property type="entry name" value="Peptidase C12, ubiquitin carboxyl-terminal hydrolase"/>
    <property type="match status" value="1"/>
</dbReference>
<accession>A0A6A6YY39</accession>
<keyword evidence="3 6" id="KW-0833">Ubl conjugation pathway</keyword>
<evidence type="ECO:0000313" key="10">
    <source>
        <dbReference type="EMBL" id="KAF2813741.1"/>
    </source>
</evidence>
<dbReference type="GO" id="GO:0004843">
    <property type="term" value="F:cysteine-type deubiquitinase activity"/>
    <property type="evidence" value="ECO:0007669"/>
    <property type="project" value="UniProtKB-UniRule"/>
</dbReference>
<dbReference type="PANTHER" id="PTHR10589">
    <property type="entry name" value="UBIQUITIN CARBOXYL-TERMINAL HYDROLASE"/>
    <property type="match status" value="1"/>
</dbReference>
<dbReference type="InterPro" id="IPR001578">
    <property type="entry name" value="Peptidase_C12_UCH"/>
</dbReference>
<gene>
    <name evidence="10 12" type="ORF">BDZ99DRAFT_485889</name>
</gene>
<dbReference type="InterPro" id="IPR036959">
    <property type="entry name" value="Peptidase_C12_UCH_sf"/>
</dbReference>
<keyword evidence="2 6" id="KW-0645">Protease</keyword>
<feature type="domain" description="UCH catalytic" evidence="9">
    <location>
        <begin position="32"/>
        <end position="263"/>
    </location>
</feature>
<reference evidence="10 12" key="1">
    <citation type="journal article" date="2020" name="Stud. Mycol.">
        <title>101 Dothideomycetes genomes: a test case for predicting lifestyles and emergence of pathogens.</title>
        <authorList>
            <person name="Haridas S."/>
            <person name="Albert R."/>
            <person name="Binder M."/>
            <person name="Bloem J."/>
            <person name="Labutti K."/>
            <person name="Salamov A."/>
            <person name="Andreopoulos B."/>
            <person name="Baker S."/>
            <person name="Barry K."/>
            <person name="Bills G."/>
            <person name="Bluhm B."/>
            <person name="Cannon C."/>
            <person name="Castanera R."/>
            <person name="Culley D."/>
            <person name="Daum C."/>
            <person name="Ezra D."/>
            <person name="Gonzalez J."/>
            <person name="Henrissat B."/>
            <person name="Kuo A."/>
            <person name="Liang C."/>
            <person name="Lipzen A."/>
            <person name="Lutzoni F."/>
            <person name="Magnuson J."/>
            <person name="Mondo S."/>
            <person name="Nolan M."/>
            <person name="Ohm R."/>
            <person name="Pangilinan J."/>
            <person name="Park H.-J."/>
            <person name="Ramirez L."/>
            <person name="Alfaro M."/>
            <person name="Sun H."/>
            <person name="Tritt A."/>
            <person name="Yoshinaga Y."/>
            <person name="Zwiers L.-H."/>
            <person name="Turgeon B."/>
            <person name="Goodwin S."/>
            <person name="Spatafora J."/>
            <person name="Crous P."/>
            <person name="Grigoriev I."/>
        </authorList>
    </citation>
    <scope>NUCLEOTIDE SEQUENCE</scope>
    <source>
        <strain evidence="10 12">CBS 304.34</strain>
    </source>
</reference>
<evidence type="ECO:0000313" key="11">
    <source>
        <dbReference type="Proteomes" id="UP000504636"/>
    </source>
</evidence>
<evidence type="ECO:0000256" key="8">
    <source>
        <dbReference type="SAM" id="MobiDB-lite"/>
    </source>
</evidence>
<evidence type="ECO:0000259" key="9">
    <source>
        <dbReference type="PROSITE" id="PS52048"/>
    </source>
</evidence>
<evidence type="ECO:0000256" key="2">
    <source>
        <dbReference type="ARBA" id="ARBA00022670"/>
    </source>
</evidence>
<evidence type="ECO:0000256" key="5">
    <source>
        <dbReference type="ARBA" id="ARBA00022807"/>
    </source>
</evidence>
<dbReference type="EC" id="3.4.19.12" evidence="7"/>
<evidence type="ECO:0000256" key="1">
    <source>
        <dbReference type="ARBA" id="ARBA00000707"/>
    </source>
</evidence>
<feature type="active site" description="Nucleophile" evidence="6">
    <location>
        <position position="109"/>
    </location>
</feature>
<feature type="site" description="Transition state stabilizer" evidence="6">
    <location>
        <position position="103"/>
    </location>
</feature>
<dbReference type="OrthoDB" id="1924260at2759"/>
<dbReference type="PROSITE" id="PS52048">
    <property type="entry name" value="UCH_DOMAIN"/>
    <property type="match status" value="1"/>
</dbReference>
<evidence type="ECO:0000313" key="12">
    <source>
        <dbReference type="RefSeq" id="XP_033580705.1"/>
    </source>
</evidence>
<feature type="region of interest" description="Disordered" evidence="8">
    <location>
        <begin position="1"/>
        <end position="23"/>
    </location>
</feature>
<organism evidence="10">
    <name type="scientific">Mytilinidion resinicola</name>
    <dbReference type="NCBI Taxonomy" id="574789"/>
    <lineage>
        <taxon>Eukaryota</taxon>
        <taxon>Fungi</taxon>
        <taxon>Dikarya</taxon>
        <taxon>Ascomycota</taxon>
        <taxon>Pezizomycotina</taxon>
        <taxon>Dothideomycetes</taxon>
        <taxon>Pleosporomycetidae</taxon>
        <taxon>Mytilinidiales</taxon>
        <taxon>Mytilinidiaceae</taxon>
        <taxon>Mytilinidion</taxon>
    </lineage>
</organism>
<sequence length="353" mass="39579">MKPITKPVPSAEETINGNGTHEAPVDKMTWQGWVEIESEPANFNLMLKEYGVKGVRVKEVWSLDGLDILPQPVYGAILLFRYRDICVEEEAEPCPYSLWFANQTAENACATTALLNLMLNVPEVDLGEPLTQFKQFTKGFTSVLRGQEIANFEFIKKIHNSWAKKTDILNANLCMQNSYDARNKPTRKRKASEAVDDDEDVPYHFIAFVPVEGSVWRLDGLDKEPSRIGDVTDAGWLSVAVERIGAIMASVEDIGYTLLAIVRDPVEDLKEALASNLASMKELEGKEGVEGQREALEAEQLRIQASISEEEWELEEEEAKVKARRHDYVPLVDAWVRELAGKGVLKELLEGDA</sequence>
<evidence type="ECO:0000256" key="7">
    <source>
        <dbReference type="RuleBase" id="RU361215"/>
    </source>
</evidence>
<feature type="active site" description="Proton donor" evidence="6">
    <location>
        <position position="204"/>
    </location>
</feature>
<evidence type="ECO:0000256" key="6">
    <source>
        <dbReference type="PROSITE-ProRule" id="PRU01393"/>
    </source>
</evidence>
<dbReference type="GO" id="GO:0006511">
    <property type="term" value="P:ubiquitin-dependent protein catabolic process"/>
    <property type="evidence" value="ECO:0007669"/>
    <property type="project" value="UniProtKB-UniRule"/>
</dbReference>
<comment type="similarity">
    <text evidence="6 7">Belongs to the peptidase C12 family.</text>
</comment>
<comment type="catalytic activity">
    <reaction evidence="1 6 7">
        <text>Thiol-dependent hydrolysis of ester, thioester, amide, peptide and isopeptide bonds formed by the C-terminal Gly of ubiquitin (a 76-residue protein attached to proteins as an intracellular targeting signal).</text>
        <dbReference type="EC" id="3.4.19.12"/>
    </reaction>
</comment>
<reference evidence="12" key="2">
    <citation type="submission" date="2020-04" db="EMBL/GenBank/DDBJ databases">
        <authorList>
            <consortium name="NCBI Genome Project"/>
        </authorList>
    </citation>
    <scope>NUCLEOTIDE SEQUENCE</scope>
    <source>
        <strain evidence="12">CBS 304.34</strain>
    </source>
</reference>
<dbReference type="GO" id="GO:0005737">
    <property type="term" value="C:cytoplasm"/>
    <property type="evidence" value="ECO:0007669"/>
    <property type="project" value="TreeGrafter"/>
</dbReference>
<dbReference type="EMBL" id="MU003695">
    <property type="protein sequence ID" value="KAF2813741.1"/>
    <property type="molecule type" value="Genomic_DNA"/>
</dbReference>
<dbReference type="PANTHER" id="PTHR10589:SF29">
    <property type="entry name" value="UBIQUITIN CARBOXYL-TERMINAL HYDROLASE"/>
    <property type="match status" value="1"/>
</dbReference>
<dbReference type="RefSeq" id="XP_033580705.1">
    <property type="nucleotide sequence ID" value="XM_033722741.1"/>
</dbReference>
<keyword evidence="11" id="KW-1185">Reference proteome</keyword>
<keyword evidence="4 6" id="KW-0378">Hydrolase</keyword>
<protein>
    <recommendedName>
        <fullName evidence="7">Ubiquitin carboxyl-terminal hydrolase</fullName>
        <ecNumber evidence="7">3.4.19.12</ecNumber>
    </recommendedName>
</protein>
<keyword evidence="5 6" id="KW-0788">Thiol protease</keyword>
<dbReference type="FunFam" id="3.40.532.10:FF:000010">
    <property type="entry name" value="Ubiquitin carboxyl-terminal hydrolase"/>
    <property type="match status" value="1"/>
</dbReference>
<dbReference type="AlphaFoldDB" id="A0A6A6YY39"/>
<dbReference type="InterPro" id="IPR038765">
    <property type="entry name" value="Papain-like_cys_pep_sf"/>
</dbReference>